<name>A0A0M3I9F2_ASCLU</name>
<reference evidence="2" key="1">
    <citation type="submission" date="2017-02" db="UniProtKB">
        <authorList>
            <consortium name="WormBaseParasite"/>
        </authorList>
    </citation>
    <scope>IDENTIFICATION</scope>
</reference>
<dbReference type="WBParaSite" id="ALUE_0001407901-mRNA-1">
    <property type="protein sequence ID" value="ALUE_0001407901-mRNA-1"/>
    <property type="gene ID" value="ALUE_0001407901"/>
</dbReference>
<protein>
    <submittedName>
        <fullName evidence="2">DUF3475 domain-containing protein</fullName>
    </submittedName>
</protein>
<proteinExistence type="predicted"/>
<sequence>MISIVKDPKLSAILYDSSDSFCGQLKGRISTDLMVVLKTARFDHLRRMLNDEEMEMEHRRDALRASGSCSLSMESLDPVRHFVHILLFFIEFAYRF</sequence>
<dbReference type="AlphaFoldDB" id="A0A0M3I9F2"/>
<dbReference type="Proteomes" id="UP000036681">
    <property type="component" value="Unplaced"/>
</dbReference>
<accession>A0A0M3I9F2</accession>
<evidence type="ECO:0000313" key="1">
    <source>
        <dbReference type="Proteomes" id="UP000036681"/>
    </source>
</evidence>
<keyword evidence="1" id="KW-1185">Reference proteome</keyword>
<organism evidence="1 2">
    <name type="scientific">Ascaris lumbricoides</name>
    <name type="common">Giant roundworm</name>
    <dbReference type="NCBI Taxonomy" id="6252"/>
    <lineage>
        <taxon>Eukaryota</taxon>
        <taxon>Metazoa</taxon>
        <taxon>Ecdysozoa</taxon>
        <taxon>Nematoda</taxon>
        <taxon>Chromadorea</taxon>
        <taxon>Rhabditida</taxon>
        <taxon>Spirurina</taxon>
        <taxon>Ascaridomorpha</taxon>
        <taxon>Ascaridoidea</taxon>
        <taxon>Ascarididae</taxon>
        <taxon>Ascaris</taxon>
    </lineage>
</organism>
<evidence type="ECO:0000313" key="2">
    <source>
        <dbReference type="WBParaSite" id="ALUE_0001407901-mRNA-1"/>
    </source>
</evidence>